<feature type="domain" description="DAGKc" evidence="7">
    <location>
        <begin position="212"/>
        <end position="343"/>
    </location>
</feature>
<evidence type="ECO:0000256" key="2">
    <source>
        <dbReference type="ARBA" id="ARBA00022475"/>
    </source>
</evidence>
<comment type="subcellular location">
    <subcellularLocation>
        <location evidence="1">Cell membrane</location>
        <topology evidence="1">Multi-pass membrane protein</topology>
    </subcellularLocation>
</comment>
<dbReference type="SMART" id="SM00046">
    <property type="entry name" value="DAGKc"/>
    <property type="match status" value="1"/>
</dbReference>
<dbReference type="InterPro" id="IPR036938">
    <property type="entry name" value="PAP2/HPO_sf"/>
</dbReference>
<dbReference type="SMART" id="SM00014">
    <property type="entry name" value="acidPPc"/>
    <property type="match status" value="1"/>
</dbReference>
<evidence type="ECO:0000256" key="3">
    <source>
        <dbReference type="ARBA" id="ARBA00022692"/>
    </source>
</evidence>
<dbReference type="PROSITE" id="PS50146">
    <property type="entry name" value="DAGK"/>
    <property type="match status" value="1"/>
</dbReference>
<dbReference type="GO" id="GO:0016787">
    <property type="term" value="F:hydrolase activity"/>
    <property type="evidence" value="ECO:0007669"/>
    <property type="project" value="UniProtKB-KW"/>
</dbReference>
<sequence length="530" mass="55943">MLLPRVLRPLHAQRRARVLPGWLLSLDRTIGSRINTHATPAAVDTALSRLSRAADHSKLWFAIGGVLFLVGGRSRSGAVRGLAGLAAASAVSNLVGKSLFGGDRPLLSDVPVGRRLRRTPTSPSFPSGHSASAAAFATGVALESPAAGAVVAPLTAAVAYSRIHTGAHWVSDVVGGLAIGVGVALVGRALVPTRHQLRRRDPGPRVSLPVLDEGAGLFVVVNPSSGSGRASAALGPDPEQQIRQALPHADIHVLASGDDLAGLFRDAAERHGVLALGMSGGDGSVAVAAHAARTADLPLVVFPGGTLNHFAGAAGIDSFADTIEAVQRGEGTTVDVAEARIDGDEPITVLNTASIGVYPELVEEREKLEDKIGKWPAALVAGHKVLRRSEPVEFRRQDGPVRSWMLFVGVNRYHPRNIIPLSRRSLSDNLLDIRSIRADVSASRLRVFANLALGSYLSSWLRSVPGVGTLLAVHTETRTTMDFRVDASVAFAHDGEVREAAPAGFPVSIVTVPGELRIYRSDRKRRRTVK</sequence>
<evidence type="ECO:0000313" key="8">
    <source>
        <dbReference type="EMBL" id="SKC69516.1"/>
    </source>
</evidence>
<evidence type="ECO:0000256" key="5">
    <source>
        <dbReference type="ARBA" id="ARBA00022989"/>
    </source>
</evidence>
<dbReference type="SUPFAM" id="SSF48317">
    <property type="entry name" value="Acid phosphatase/Vanadium-dependent haloperoxidase"/>
    <property type="match status" value="1"/>
</dbReference>
<evidence type="ECO:0000256" key="6">
    <source>
        <dbReference type="ARBA" id="ARBA00023136"/>
    </source>
</evidence>
<dbReference type="STRING" id="123320.SAMN06309945_2829"/>
<protein>
    <submittedName>
        <fullName evidence="8">Undecaprenyl-diphosphatase</fullName>
    </submittedName>
</protein>
<organism evidence="8 9">
    <name type="scientific">Okibacterium fritillariae</name>
    <dbReference type="NCBI Taxonomy" id="123320"/>
    <lineage>
        <taxon>Bacteria</taxon>
        <taxon>Bacillati</taxon>
        <taxon>Actinomycetota</taxon>
        <taxon>Actinomycetes</taxon>
        <taxon>Micrococcales</taxon>
        <taxon>Microbacteriaceae</taxon>
        <taxon>Okibacterium</taxon>
    </lineage>
</organism>
<dbReference type="InterPro" id="IPR000326">
    <property type="entry name" value="PAP2/HPO"/>
</dbReference>
<accession>A0A1T5L0F2</accession>
<dbReference type="CDD" id="cd01610">
    <property type="entry name" value="PAP2_like"/>
    <property type="match status" value="1"/>
</dbReference>
<dbReference type="InterPro" id="IPR016064">
    <property type="entry name" value="NAD/diacylglycerol_kinase_sf"/>
</dbReference>
<dbReference type="Pfam" id="PF00781">
    <property type="entry name" value="DAGK_cat"/>
    <property type="match status" value="1"/>
</dbReference>
<dbReference type="SUPFAM" id="SSF111331">
    <property type="entry name" value="NAD kinase/diacylglycerol kinase-like"/>
    <property type="match status" value="1"/>
</dbReference>
<name>A0A1T5L0F2_9MICO</name>
<keyword evidence="9" id="KW-1185">Reference proteome</keyword>
<dbReference type="GO" id="GO:0016301">
    <property type="term" value="F:kinase activity"/>
    <property type="evidence" value="ECO:0007669"/>
    <property type="project" value="InterPro"/>
</dbReference>
<dbReference type="InterPro" id="IPR017438">
    <property type="entry name" value="ATP-NAD_kinase_N"/>
</dbReference>
<dbReference type="Gene3D" id="3.40.50.10330">
    <property type="entry name" value="Probable inorganic polyphosphate/atp-NAD kinase, domain 1"/>
    <property type="match status" value="1"/>
</dbReference>
<gene>
    <name evidence="8" type="ORF">SAMN06309945_2829</name>
</gene>
<proteinExistence type="predicted"/>
<dbReference type="Gene3D" id="1.20.144.10">
    <property type="entry name" value="Phosphatidic acid phosphatase type 2/haloperoxidase"/>
    <property type="match status" value="1"/>
</dbReference>
<dbReference type="InterPro" id="IPR001206">
    <property type="entry name" value="Diacylglycerol_kinase_cat_dom"/>
</dbReference>
<keyword evidence="5" id="KW-1133">Transmembrane helix</keyword>
<keyword evidence="3" id="KW-0812">Transmembrane</keyword>
<dbReference type="EMBL" id="FUZP01000003">
    <property type="protein sequence ID" value="SKC69516.1"/>
    <property type="molecule type" value="Genomic_DNA"/>
</dbReference>
<dbReference type="PANTHER" id="PTHR14969">
    <property type="entry name" value="SPHINGOSINE-1-PHOSPHATE PHOSPHOHYDROLASE"/>
    <property type="match status" value="1"/>
</dbReference>
<evidence type="ECO:0000256" key="1">
    <source>
        <dbReference type="ARBA" id="ARBA00004651"/>
    </source>
</evidence>
<dbReference type="GO" id="GO:0005886">
    <property type="term" value="C:plasma membrane"/>
    <property type="evidence" value="ECO:0007669"/>
    <property type="project" value="UniProtKB-SubCell"/>
</dbReference>
<dbReference type="Proteomes" id="UP000190857">
    <property type="component" value="Unassembled WGS sequence"/>
</dbReference>
<keyword evidence="2" id="KW-1003">Cell membrane</keyword>
<dbReference type="Gene3D" id="2.60.200.40">
    <property type="match status" value="1"/>
</dbReference>
<dbReference type="Pfam" id="PF01569">
    <property type="entry name" value="PAP2"/>
    <property type="match status" value="1"/>
</dbReference>
<evidence type="ECO:0000313" key="9">
    <source>
        <dbReference type="Proteomes" id="UP000190857"/>
    </source>
</evidence>
<reference evidence="8 9" key="1">
    <citation type="submission" date="2017-02" db="EMBL/GenBank/DDBJ databases">
        <authorList>
            <person name="Peterson S.W."/>
        </authorList>
    </citation>
    <scope>NUCLEOTIDE SEQUENCE [LARGE SCALE GENOMIC DNA]</scope>
    <source>
        <strain evidence="8 9">VKM Ac-2059</strain>
    </source>
</reference>
<evidence type="ECO:0000256" key="4">
    <source>
        <dbReference type="ARBA" id="ARBA00022801"/>
    </source>
</evidence>
<dbReference type="OrthoDB" id="5242960at2"/>
<dbReference type="PANTHER" id="PTHR14969:SF62">
    <property type="entry name" value="DECAPRENYLPHOSPHORYL-5-PHOSPHORIBOSE PHOSPHATASE RV3807C-RELATED"/>
    <property type="match status" value="1"/>
</dbReference>
<dbReference type="AlphaFoldDB" id="A0A1T5L0F2"/>
<evidence type="ECO:0000259" key="7">
    <source>
        <dbReference type="PROSITE" id="PS50146"/>
    </source>
</evidence>
<dbReference type="RefSeq" id="WP_079728827.1">
    <property type="nucleotide sequence ID" value="NZ_FUZP01000003.1"/>
</dbReference>
<keyword evidence="6" id="KW-0472">Membrane</keyword>
<keyword evidence="4" id="KW-0378">Hydrolase</keyword>